<keyword evidence="1" id="KW-0472">Membrane</keyword>
<keyword evidence="1" id="KW-0812">Transmembrane</keyword>
<feature type="transmembrane region" description="Helical" evidence="1">
    <location>
        <begin position="341"/>
        <end position="358"/>
    </location>
</feature>
<feature type="transmembrane region" description="Helical" evidence="1">
    <location>
        <begin position="265"/>
        <end position="284"/>
    </location>
</feature>
<feature type="transmembrane region" description="Helical" evidence="1">
    <location>
        <begin position="235"/>
        <end position="253"/>
    </location>
</feature>
<dbReference type="EMBL" id="JAGSSW010000005">
    <property type="protein sequence ID" value="MBR8464137.1"/>
    <property type="molecule type" value="Genomic_DNA"/>
</dbReference>
<evidence type="ECO:0000256" key="1">
    <source>
        <dbReference type="SAM" id="Phobius"/>
    </source>
</evidence>
<feature type="transmembrane region" description="Helical" evidence="1">
    <location>
        <begin position="364"/>
        <end position="385"/>
    </location>
</feature>
<organism evidence="2 3">
    <name type="scientific">Campylobacter anatolicus</name>
    <dbReference type="NCBI Taxonomy" id="2829105"/>
    <lineage>
        <taxon>Bacteria</taxon>
        <taxon>Pseudomonadati</taxon>
        <taxon>Campylobacterota</taxon>
        <taxon>Epsilonproteobacteria</taxon>
        <taxon>Campylobacterales</taxon>
        <taxon>Campylobacteraceae</taxon>
        <taxon>Campylobacter</taxon>
    </lineage>
</organism>
<evidence type="ECO:0000313" key="2">
    <source>
        <dbReference type="EMBL" id="MBR8464137.1"/>
    </source>
</evidence>
<feature type="transmembrane region" description="Helical" evidence="1">
    <location>
        <begin position="138"/>
        <end position="168"/>
    </location>
</feature>
<proteinExistence type="predicted"/>
<feature type="transmembrane region" description="Helical" evidence="1">
    <location>
        <begin position="12"/>
        <end position="34"/>
    </location>
</feature>
<keyword evidence="3" id="KW-1185">Reference proteome</keyword>
<feature type="transmembrane region" description="Helical" evidence="1">
    <location>
        <begin position="180"/>
        <end position="204"/>
    </location>
</feature>
<dbReference type="Proteomes" id="UP000682951">
    <property type="component" value="Unassembled WGS sequence"/>
</dbReference>
<name>A0ABS5HKQ2_9BACT</name>
<feature type="transmembrane region" description="Helical" evidence="1">
    <location>
        <begin position="46"/>
        <end position="65"/>
    </location>
</feature>
<evidence type="ECO:0000313" key="3">
    <source>
        <dbReference type="Proteomes" id="UP000682951"/>
    </source>
</evidence>
<reference evidence="2 3" key="1">
    <citation type="submission" date="2021-04" db="EMBL/GenBank/DDBJ databases">
        <title>Molecular and phenotypic characterization and identification of bacterial isolates recovered from the Anatolian ground squirrels (Spermophilus xanthoprymnus) and which have the potential to form a new species in the Campylobacter genus.</title>
        <authorList>
            <person name="Aydin F."/>
            <person name="Abay S."/>
            <person name="Kayman T."/>
            <person name="Karakaya E."/>
            <person name="Mustak H.K."/>
            <person name="Mustak I.B."/>
            <person name="Bilgin N."/>
            <person name="Duzler A."/>
            <person name="Sahin O."/>
            <person name="Guran O."/>
            <person name="Saticioglu I.B."/>
        </authorList>
    </citation>
    <scope>NUCLEOTIDE SEQUENCE [LARGE SCALE GENOMIC DNA]</scope>
    <source>
        <strain evidence="3">faydin-G24</strain>
    </source>
</reference>
<gene>
    <name evidence="2" type="ORF">KDD93_06065</name>
</gene>
<sequence>MFLNTFAPPFKLVGGYFIIGILFLLMSVFAFFMADFTTITSLNTAGFMHIYFVGFVMSIIIGALYQLTSVILEKSFFSIKGAFVNLFIYALGVAVMSAGMISGKIWLMHSGGLLLFLSLLFFDVTYLLSFIGNTKRSLAAFLLLVSAVFLLIGLVLGFCLLMIFSGVLSLDFAMTLKFHIYFVVGFVFFIIVGVSTVLLPMFALTHDLKFTLSKLAFGFYILAGALLVFNDTTAFVAFALAVFSFVAEALKILKKRVRKALDYWSVNIFLSLIALIVFCVFYALRHEDTALFCLLYGFLYSFIVAHLYKIAPFLIWYHYVAPFVGKTKVPLLDDMIVKSPTYIAIAFNALGLVLYVFGMAYAGLGAILVSVVLVTYNIINVFKFIKFGVKNER</sequence>
<comment type="caution">
    <text evidence="2">The sequence shown here is derived from an EMBL/GenBank/DDBJ whole genome shotgun (WGS) entry which is preliminary data.</text>
</comment>
<feature type="transmembrane region" description="Helical" evidence="1">
    <location>
        <begin position="296"/>
        <end position="320"/>
    </location>
</feature>
<keyword evidence="1" id="KW-1133">Transmembrane helix</keyword>
<feature type="transmembrane region" description="Helical" evidence="1">
    <location>
        <begin position="113"/>
        <end position="131"/>
    </location>
</feature>
<feature type="transmembrane region" description="Helical" evidence="1">
    <location>
        <begin position="211"/>
        <end position="229"/>
    </location>
</feature>
<accession>A0ABS5HKQ2</accession>
<protein>
    <submittedName>
        <fullName evidence="2">Peptidase M50</fullName>
    </submittedName>
</protein>
<feature type="transmembrane region" description="Helical" evidence="1">
    <location>
        <begin position="86"/>
        <end position="107"/>
    </location>
</feature>